<keyword evidence="3" id="KW-1185">Reference proteome</keyword>
<dbReference type="EMBL" id="OU015568">
    <property type="protein sequence ID" value="CAG5091665.1"/>
    <property type="molecule type" value="Genomic_DNA"/>
</dbReference>
<dbReference type="Proteomes" id="UP001158576">
    <property type="component" value="Chromosome PAR"/>
</dbReference>
<name>A0ABN7S835_OIKDI</name>
<reference evidence="2 3" key="1">
    <citation type="submission" date="2021-04" db="EMBL/GenBank/DDBJ databases">
        <authorList>
            <person name="Bliznina A."/>
        </authorList>
    </citation>
    <scope>NUCLEOTIDE SEQUENCE [LARGE SCALE GENOMIC DNA]</scope>
</reference>
<sequence>MNSICCCFGKNSNAVDDVQIPLQPSARAPCFVAPVPKLDLSEVADNVSYGTGCHTGTRSFGSEITTTRTSGSSSRYWDTEAIERLETEKICHKIIDDLINALPIRTKQLDRVLSEVTLSSLRPTFSGLEPTFTSTSASNLPSTRTGKSIENPFLSPVGEATKSKSRTKEYKRAQGKIRLFSPFMVADI</sequence>
<evidence type="ECO:0000313" key="3">
    <source>
        <dbReference type="Proteomes" id="UP001158576"/>
    </source>
</evidence>
<accession>A0ABN7S835</accession>
<protein>
    <submittedName>
        <fullName evidence="2">Oidioi.mRNA.OKI2018_I69.PAR.g13187.t1.cds</fullName>
    </submittedName>
</protein>
<feature type="compositionally biased region" description="Polar residues" evidence="1">
    <location>
        <begin position="132"/>
        <end position="148"/>
    </location>
</feature>
<proteinExistence type="predicted"/>
<evidence type="ECO:0000256" key="1">
    <source>
        <dbReference type="SAM" id="MobiDB-lite"/>
    </source>
</evidence>
<feature type="region of interest" description="Disordered" evidence="1">
    <location>
        <begin position="132"/>
        <end position="161"/>
    </location>
</feature>
<evidence type="ECO:0000313" key="2">
    <source>
        <dbReference type="EMBL" id="CAG5091665.1"/>
    </source>
</evidence>
<gene>
    <name evidence="2" type="ORF">OKIOD_LOCUS4745</name>
</gene>
<organism evidence="2 3">
    <name type="scientific">Oikopleura dioica</name>
    <name type="common">Tunicate</name>
    <dbReference type="NCBI Taxonomy" id="34765"/>
    <lineage>
        <taxon>Eukaryota</taxon>
        <taxon>Metazoa</taxon>
        <taxon>Chordata</taxon>
        <taxon>Tunicata</taxon>
        <taxon>Appendicularia</taxon>
        <taxon>Copelata</taxon>
        <taxon>Oikopleuridae</taxon>
        <taxon>Oikopleura</taxon>
    </lineage>
</organism>